<gene>
    <name evidence="2" type="ORF">DdX_01597</name>
</gene>
<feature type="region of interest" description="Disordered" evidence="1">
    <location>
        <begin position="1"/>
        <end position="30"/>
    </location>
</feature>
<organism evidence="2 3">
    <name type="scientific">Ditylenchus destructor</name>
    <dbReference type="NCBI Taxonomy" id="166010"/>
    <lineage>
        <taxon>Eukaryota</taxon>
        <taxon>Metazoa</taxon>
        <taxon>Ecdysozoa</taxon>
        <taxon>Nematoda</taxon>
        <taxon>Chromadorea</taxon>
        <taxon>Rhabditida</taxon>
        <taxon>Tylenchina</taxon>
        <taxon>Tylenchomorpha</taxon>
        <taxon>Sphaerularioidea</taxon>
        <taxon>Anguinidae</taxon>
        <taxon>Anguininae</taxon>
        <taxon>Ditylenchus</taxon>
    </lineage>
</organism>
<protein>
    <submittedName>
        <fullName evidence="2">CWF19-like protein 2 like protein</fullName>
    </submittedName>
</protein>
<dbReference type="AlphaFoldDB" id="A0AAD4NIE5"/>
<reference evidence="2" key="1">
    <citation type="submission" date="2022-01" db="EMBL/GenBank/DDBJ databases">
        <title>Genome Sequence Resource for Two Populations of Ditylenchus destructor, the Migratory Endoparasitic Phytonematode.</title>
        <authorList>
            <person name="Zhang H."/>
            <person name="Lin R."/>
            <person name="Xie B."/>
        </authorList>
    </citation>
    <scope>NUCLEOTIDE SEQUENCE</scope>
    <source>
        <strain evidence="2">BazhouSP</strain>
    </source>
</reference>
<dbReference type="Proteomes" id="UP001201812">
    <property type="component" value="Unassembled WGS sequence"/>
</dbReference>
<dbReference type="EMBL" id="JAKKPZ010000001">
    <property type="protein sequence ID" value="KAI1729360.1"/>
    <property type="molecule type" value="Genomic_DNA"/>
</dbReference>
<feature type="compositionally biased region" description="Polar residues" evidence="1">
    <location>
        <begin position="262"/>
        <end position="276"/>
    </location>
</feature>
<name>A0AAD4NIE5_9BILA</name>
<evidence type="ECO:0000256" key="1">
    <source>
        <dbReference type="SAM" id="MobiDB-lite"/>
    </source>
</evidence>
<evidence type="ECO:0000313" key="3">
    <source>
        <dbReference type="Proteomes" id="UP001201812"/>
    </source>
</evidence>
<accession>A0AAD4NIE5</accession>
<feature type="region of interest" description="Disordered" evidence="1">
    <location>
        <begin position="224"/>
        <end position="276"/>
    </location>
</feature>
<proteinExistence type="predicted"/>
<keyword evidence="3" id="KW-1185">Reference proteome</keyword>
<evidence type="ECO:0000313" key="2">
    <source>
        <dbReference type="EMBL" id="KAI1729360.1"/>
    </source>
</evidence>
<comment type="caution">
    <text evidence="2">The sequence shown here is derived from an EMBL/GenBank/DDBJ whole genome shotgun (WGS) entry which is preliminary data.</text>
</comment>
<sequence length="276" mass="30852">MKRSYLLRRPQDEDDDYYTGGSGSSNLIHAKPIDERYAKTLGDAYKGKDFVRGSEKSQQQFYGKQTIVDAPGTNESGEPSNLRPLTHDERNAISAKIIKAELKGNTELVRKLKNKLEFGVTDVEPRTAAEAPTKDDSVLLMKMNQRTGLVEPARSKQLTSQNASEVKKKGTVDYEYNRHIDLRDMVATEKSTSATDQLTMFNQATKMCSENNVDDDWVVDDNIMSHPKKKRHEEKDSRKAGSSRIAAITCPEMSTGRGRNASLLTQGQTDTGFLVK</sequence>